<keyword evidence="18" id="KW-1133">Transmembrane helix</keyword>
<dbReference type="EC" id="3.2.1.1" evidence="4"/>
<feature type="binding site" evidence="17">
    <location>
        <position position="236"/>
    </location>
    <ligand>
        <name>substrate</name>
    </ligand>
</feature>
<comment type="caution">
    <text evidence="21">The sequence shown here is derived from an EMBL/GenBank/DDBJ whole genome shotgun (WGS) entry which is preliminary data.</text>
</comment>
<evidence type="ECO:0000256" key="10">
    <source>
        <dbReference type="ARBA" id="ARBA00023180"/>
    </source>
</evidence>
<feature type="binding site" evidence="15">
    <location>
        <position position="207"/>
    </location>
    <ligand>
        <name>Ca(2+)</name>
        <dbReference type="ChEBI" id="CHEBI:29108"/>
        <label>1</label>
    </ligand>
</feature>
<dbReference type="PIRSF" id="PIRSF001024">
    <property type="entry name" value="Alph-amyl_fung"/>
    <property type="match status" value="1"/>
</dbReference>
<sequence length="609" mass="65629">MRSLTSIPLLLSLLGAVETVHAATADQWKGKSIYQLLTDRFAPPSDTAPARTSPLPSTCDPALQTWCGGTWLSIIDKLDYIQGMGFDAVWISPVSQNIDVYTPYNYAYHGYWVNDPLTLNPRFGTSDDLKALSAALHSRGMYLMVDVVVNNVPGLTVNDTESSKTLVTDGSRWTDPSEFHPQCWIDYSNATSIEYCWLGDDKLPLMDVNTENPTVVSTLNSWIGNLTTTYGIDGLRVDAAKHVPGPFWTDFCKASGVFCIGEVYGSDIANAASYQTQGYMDSVLGYPLYYGIVNGFGTPRGNMSAFVDIASQTLASFPNPGLLGNFIENHDLPRWRNVTADAQLAYNAMVAQFMFDGLPVVYFGQEQDFSDGAADPYNRAALWPSQYANSTTYNHIKKLNDIRHAVISNGTSFQGKNFLDSQTKIVASTKTDVAFRKGPLLAVLTNRGSPSESQAFGVPTSGWSSQSSVIDLLSCKQYTVGSGGAISVSYAAPGYGGMPYVFVSQMDAQALKLCGNVGVATYVSANSTTSAKSSASMEISSSATLPLVLAGLISLGLGAMFAIGTSIGMDISISTPFIASKSKSNWISGSVPLRLFVTLFLVILLVFQH</sequence>
<feature type="binding site" evidence="15">
    <location>
        <position position="194"/>
    </location>
    <ligand>
        <name>Ca(2+)</name>
        <dbReference type="ChEBI" id="CHEBI:29108"/>
        <label>1</label>
    </ligand>
</feature>
<dbReference type="InterPro" id="IPR013780">
    <property type="entry name" value="Glyco_hydro_b"/>
</dbReference>
<dbReference type="EMBL" id="JBCAWK010000003">
    <property type="protein sequence ID" value="KAK8864242.1"/>
    <property type="molecule type" value="Genomic_DNA"/>
</dbReference>
<evidence type="ECO:0000259" key="20">
    <source>
        <dbReference type="SMART" id="SM00642"/>
    </source>
</evidence>
<evidence type="ECO:0000256" key="5">
    <source>
        <dbReference type="ARBA" id="ARBA00022723"/>
    </source>
</evidence>
<feature type="binding site" evidence="17">
    <location>
        <position position="379"/>
    </location>
    <ligand>
        <name>substrate</name>
    </ligand>
</feature>
<dbReference type="InterPro" id="IPR013777">
    <property type="entry name" value="A-amylase-like"/>
</dbReference>
<feature type="transmembrane region" description="Helical" evidence="18">
    <location>
        <begin position="586"/>
        <end position="607"/>
    </location>
</feature>
<feature type="disulfide bond" evidence="16">
    <location>
        <begin position="183"/>
        <end position="196"/>
    </location>
</feature>
<keyword evidence="11" id="KW-0119">Carbohydrate metabolism</keyword>
<dbReference type="InterPro" id="IPR006047">
    <property type="entry name" value="GH13_cat_dom"/>
</dbReference>
<proteinExistence type="inferred from homology"/>
<keyword evidence="6 19" id="KW-0732">Signal</keyword>
<dbReference type="RefSeq" id="XP_066804538.1">
    <property type="nucleotide sequence ID" value="XM_066944615.1"/>
</dbReference>
<feature type="active site" description="Proton donor" evidence="13">
    <location>
        <position position="262"/>
    </location>
</feature>
<dbReference type="Gene3D" id="3.20.20.80">
    <property type="entry name" value="Glycosidases"/>
    <property type="match status" value="1"/>
</dbReference>
<dbReference type="Proteomes" id="UP001388673">
    <property type="component" value="Unassembled WGS sequence"/>
</dbReference>
<dbReference type="Pfam" id="PF00128">
    <property type="entry name" value="Alpha-amylase"/>
    <property type="match status" value="1"/>
</dbReference>
<protein>
    <recommendedName>
        <fullName evidence="4">alpha-amylase</fullName>
        <ecNumber evidence="4">3.2.1.1</ecNumber>
    </recommendedName>
</protein>
<feature type="binding site" evidence="17">
    <location>
        <position position="331"/>
    </location>
    <ligand>
        <name>substrate</name>
    </ligand>
</feature>
<keyword evidence="5 15" id="KW-0479">Metal-binding</keyword>
<evidence type="ECO:0000256" key="13">
    <source>
        <dbReference type="PIRSR" id="PIRSR001024-1"/>
    </source>
</evidence>
<keyword evidence="7" id="KW-0378">Hydrolase</keyword>
<dbReference type="FunFam" id="3.20.20.80:FF:000120">
    <property type="entry name" value="Alpha-amylase A"/>
    <property type="match status" value="1"/>
</dbReference>
<keyword evidence="10" id="KW-0325">Glycoprotein</keyword>
<dbReference type="InterPro" id="IPR015340">
    <property type="entry name" value="A_amylase_C_dom"/>
</dbReference>
<feature type="transmembrane region" description="Helical" evidence="18">
    <location>
        <begin position="543"/>
        <end position="565"/>
    </location>
</feature>
<evidence type="ECO:0000256" key="1">
    <source>
        <dbReference type="ARBA" id="ARBA00000548"/>
    </source>
</evidence>
<dbReference type="SUPFAM" id="SSF51011">
    <property type="entry name" value="Glycosyl hydrolase domain"/>
    <property type="match status" value="1"/>
</dbReference>
<dbReference type="GO" id="GO:0005509">
    <property type="term" value="F:calcium ion binding"/>
    <property type="evidence" value="ECO:0007669"/>
    <property type="project" value="InterPro"/>
</dbReference>
<dbReference type="InterPro" id="IPR017853">
    <property type="entry name" value="GH"/>
</dbReference>
<evidence type="ECO:0000256" key="17">
    <source>
        <dbReference type="PIRSR" id="PIRSR001024-5"/>
    </source>
</evidence>
<dbReference type="KEGG" id="kne:92178747"/>
<feature type="binding site" evidence="15">
    <location>
        <position position="242"/>
    </location>
    <ligand>
        <name>Ca(2+)</name>
        <dbReference type="ChEBI" id="CHEBI:29108"/>
        <label>1</label>
    </ligand>
</feature>
<feature type="chain" id="PRO_5043530715" description="alpha-amylase" evidence="19">
    <location>
        <begin position="23"/>
        <end position="609"/>
    </location>
</feature>
<evidence type="ECO:0000313" key="22">
    <source>
        <dbReference type="Proteomes" id="UP001388673"/>
    </source>
</evidence>
<dbReference type="GO" id="GO:0016052">
    <property type="term" value="P:carbohydrate catabolic process"/>
    <property type="evidence" value="ECO:0007669"/>
    <property type="project" value="InterPro"/>
</dbReference>
<evidence type="ECO:0000256" key="18">
    <source>
        <dbReference type="SAM" id="Phobius"/>
    </source>
</evidence>
<evidence type="ECO:0000256" key="14">
    <source>
        <dbReference type="PIRSR" id="PIRSR001024-2"/>
    </source>
</evidence>
<reference evidence="21 22" key="1">
    <citation type="journal article" date="2024" name="bioRxiv">
        <title>Comparative genomics of Cryptococcus and Kwoniella reveals pathogenesis evolution and contrasting karyotype dynamics via intercentromeric recombination or chromosome fusion.</title>
        <authorList>
            <person name="Coelho M.A."/>
            <person name="David-Palma M."/>
            <person name="Shea T."/>
            <person name="Bowers K."/>
            <person name="McGinley-Smith S."/>
            <person name="Mohammad A.W."/>
            <person name="Gnirke A."/>
            <person name="Yurkov A.M."/>
            <person name="Nowrousian M."/>
            <person name="Sun S."/>
            <person name="Cuomo C.A."/>
            <person name="Heitman J."/>
        </authorList>
    </citation>
    <scope>NUCLEOTIDE SEQUENCE [LARGE SCALE GENOMIC DNA]</scope>
    <source>
        <strain evidence="21 22">CBS 13917</strain>
    </source>
</reference>
<dbReference type="Gene3D" id="2.60.40.1180">
    <property type="entry name" value="Golgi alpha-mannosidase II"/>
    <property type="match status" value="1"/>
</dbReference>
<organism evidence="21 22">
    <name type="scientific">Kwoniella newhampshirensis</name>
    <dbReference type="NCBI Taxonomy" id="1651941"/>
    <lineage>
        <taxon>Eukaryota</taxon>
        <taxon>Fungi</taxon>
        <taxon>Dikarya</taxon>
        <taxon>Basidiomycota</taxon>
        <taxon>Agaricomycotina</taxon>
        <taxon>Tremellomycetes</taxon>
        <taxon>Tremellales</taxon>
        <taxon>Cryptococcaceae</taxon>
        <taxon>Kwoniella</taxon>
    </lineage>
</organism>
<dbReference type="PANTHER" id="PTHR10357">
    <property type="entry name" value="ALPHA-AMYLASE FAMILY MEMBER"/>
    <property type="match status" value="1"/>
</dbReference>
<evidence type="ECO:0000256" key="2">
    <source>
        <dbReference type="ARBA" id="ARBA00001913"/>
    </source>
</evidence>
<comment type="similarity">
    <text evidence="3">Belongs to the glycosyl hydrolase 13 family.</text>
</comment>
<feature type="binding site" evidence="17">
    <location>
        <position position="112"/>
    </location>
    <ligand>
        <name>substrate</name>
    </ligand>
</feature>
<keyword evidence="22" id="KW-1185">Reference proteome</keyword>
<accession>A0AAW0Z2A8</accession>
<evidence type="ECO:0000256" key="8">
    <source>
        <dbReference type="ARBA" id="ARBA00022837"/>
    </source>
</evidence>
<evidence type="ECO:0000256" key="16">
    <source>
        <dbReference type="PIRSR" id="PIRSR001024-4"/>
    </source>
</evidence>
<feature type="binding site" evidence="15">
    <location>
        <position position="238"/>
    </location>
    <ligand>
        <name>Ca(2+)</name>
        <dbReference type="ChEBI" id="CHEBI:29108"/>
        <label>2</label>
    </ligand>
</feature>
<feature type="binding site" evidence="17">
    <location>
        <position position="64"/>
    </location>
    <ligand>
        <name>substrate</name>
    </ligand>
</feature>
<feature type="site" description="Transition state stabilizer" evidence="14">
    <location>
        <position position="331"/>
    </location>
</feature>
<dbReference type="SMART" id="SM00642">
    <property type="entry name" value="Aamy"/>
    <property type="match status" value="1"/>
</dbReference>
<evidence type="ECO:0000256" key="7">
    <source>
        <dbReference type="ARBA" id="ARBA00022801"/>
    </source>
</evidence>
<dbReference type="GO" id="GO:0004556">
    <property type="term" value="F:alpha-amylase activity"/>
    <property type="evidence" value="ECO:0007669"/>
    <property type="project" value="UniProtKB-EC"/>
</dbReference>
<feature type="active site" description="Nucleophile" evidence="13">
    <location>
        <position position="238"/>
    </location>
</feature>
<evidence type="ECO:0000256" key="4">
    <source>
        <dbReference type="ARBA" id="ARBA00012595"/>
    </source>
</evidence>
<dbReference type="SUPFAM" id="SSF51445">
    <property type="entry name" value="(Trans)glycosidases"/>
    <property type="match status" value="1"/>
</dbReference>
<dbReference type="GeneID" id="92178747"/>
<feature type="disulfide bond" evidence="16">
    <location>
        <begin position="475"/>
        <end position="514"/>
    </location>
</feature>
<keyword evidence="8 15" id="KW-0106">Calcium</keyword>
<gene>
    <name evidence="21" type="ORF">IAR55_001488</name>
</gene>
<feature type="domain" description="Glycosyl hydrolase family 13 catalytic" evidence="20">
    <location>
        <begin position="35"/>
        <end position="403"/>
    </location>
</feature>
<feature type="signal peptide" evidence="19">
    <location>
        <begin position="1"/>
        <end position="22"/>
    </location>
</feature>
<dbReference type="AlphaFoldDB" id="A0AAW0Z2A8"/>
<feature type="binding site" evidence="15">
    <location>
        <position position="150"/>
    </location>
    <ligand>
        <name>Ca(2+)</name>
        <dbReference type="ChEBI" id="CHEBI:29108"/>
        <label>1</label>
    </ligand>
</feature>
<comment type="catalytic activity">
    <reaction evidence="1">
        <text>Endohydrolysis of (1-&gt;4)-alpha-D-glucosidic linkages in polysaccharides containing three or more (1-&gt;4)-alpha-linked D-glucose units.</text>
        <dbReference type="EC" id="3.2.1.1"/>
    </reaction>
</comment>
<keyword evidence="9 16" id="KW-1015">Disulfide bond</keyword>
<dbReference type="PANTHER" id="PTHR10357:SF215">
    <property type="entry name" value="ALPHA-AMYLASE 1"/>
    <property type="match status" value="1"/>
</dbReference>
<evidence type="ECO:0000256" key="9">
    <source>
        <dbReference type="ARBA" id="ARBA00023157"/>
    </source>
</evidence>
<evidence type="ECO:0000256" key="6">
    <source>
        <dbReference type="ARBA" id="ARBA00022729"/>
    </source>
</evidence>
<feature type="disulfide bond" evidence="16">
    <location>
        <begin position="59"/>
        <end position="67"/>
    </location>
</feature>
<dbReference type="CDD" id="cd11319">
    <property type="entry name" value="AmyAc_euk_AmyA"/>
    <property type="match status" value="1"/>
</dbReference>
<feature type="binding site" evidence="15">
    <location>
        <position position="262"/>
    </location>
    <ligand>
        <name>Ca(2+)</name>
        <dbReference type="ChEBI" id="CHEBI:29108"/>
        <label>2</label>
    </ligand>
</feature>
<evidence type="ECO:0000256" key="15">
    <source>
        <dbReference type="PIRSR" id="PIRSR001024-3"/>
    </source>
</evidence>
<comment type="cofactor">
    <cofactor evidence="2">
        <name>Ca(2+)</name>
        <dbReference type="ChEBI" id="CHEBI:29108"/>
    </cofactor>
</comment>
<keyword evidence="12" id="KW-0326">Glycosidase</keyword>
<evidence type="ECO:0000256" key="11">
    <source>
        <dbReference type="ARBA" id="ARBA00023277"/>
    </source>
</evidence>
<evidence type="ECO:0000256" key="3">
    <source>
        <dbReference type="ARBA" id="ARBA00008061"/>
    </source>
</evidence>
<name>A0AAW0Z2A8_9TREE</name>
<keyword evidence="18" id="KW-0812">Transmembrane</keyword>
<evidence type="ECO:0000256" key="19">
    <source>
        <dbReference type="SAM" id="SignalP"/>
    </source>
</evidence>
<keyword evidence="18" id="KW-0472">Membrane</keyword>
<dbReference type="Pfam" id="PF09260">
    <property type="entry name" value="A_amylase_dom_C"/>
    <property type="match status" value="1"/>
</dbReference>
<evidence type="ECO:0000256" key="12">
    <source>
        <dbReference type="ARBA" id="ARBA00023295"/>
    </source>
</evidence>
<evidence type="ECO:0000313" key="21">
    <source>
        <dbReference type="EMBL" id="KAK8864242.1"/>
    </source>
</evidence>